<name>A0A7X9RSW3_9BACT</name>
<evidence type="ECO:0000256" key="1">
    <source>
        <dbReference type="ARBA" id="ARBA00004442"/>
    </source>
</evidence>
<evidence type="ECO:0000256" key="4">
    <source>
        <dbReference type="ARBA" id="ARBA00023136"/>
    </source>
</evidence>
<dbReference type="InterPro" id="IPR011990">
    <property type="entry name" value="TPR-like_helical_dom_sf"/>
</dbReference>
<keyword evidence="5" id="KW-0998">Cell outer membrane</keyword>
<dbReference type="Pfam" id="PF07980">
    <property type="entry name" value="SusD_RagB"/>
    <property type="match status" value="1"/>
</dbReference>
<organism evidence="8 9">
    <name type="scientific">Flammeovirga aprica JL-4</name>
    <dbReference type="NCBI Taxonomy" id="694437"/>
    <lineage>
        <taxon>Bacteria</taxon>
        <taxon>Pseudomonadati</taxon>
        <taxon>Bacteroidota</taxon>
        <taxon>Cytophagia</taxon>
        <taxon>Cytophagales</taxon>
        <taxon>Flammeovirgaceae</taxon>
        <taxon>Flammeovirga</taxon>
    </lineage>
</organism>
<evidence type="ECO:0000256" key="3">
    <source>
        <dbReference type="ARBA" id="ARBA00022729"/>
    </source>
</evidence>
<evidence type="ECO:0000256" key="6">
    <source>
        <dbReference type="SAM" id="SignalP"/>
    </source>
</evidence>
<dbReference type="Gene3D" id="1.10.3780.10">
    <property type="entry name" value="SusD-like"/>
    <property type="match status" value="1"/>
</dbReference>
<sequence length="550" mass="61414">MNFKKIYNKFILGAVAVASFSMTGCVNDLDTSPIDPRVEVSDNVYKNQENYLKVLSKVYGNLSLSGQKGPSGDGDINGIDEGHGQFLRGLFYAMEYPTDEANNCWQNEFDLSFGYTTLSYAASNGYVTALYSRIFIGVSYANEFIRESTDDKLAARGVTDQAFINTIKGFRAEARFLRALYYWYAIDLFGNVPFVTEADPVGSFNPQQKKKAEIFQYVVDELTEITDGSGDEKLVDSAPYGRAGKYAAYMLLSKLFLNKNVYTFDYDGNSTIPARYPSGVAADYTEAARYAKLVIDNGGYTLNSDYANNFRADNHLSPELIFTVPCDGARTQSFGAMTFVLSASLWTDWSGLEDNYGTSNAWGGHRSTEEFVAKFAEGTDTRAMFNRELMRPTNDDIYDFKSGVGVVKYKNLDQSNTIGKNKSHPDIDFPLFRLSDAMLMYAEAVARGGTGDRATATTYLNQIRTRANQGDISDTWSVADLLDERARELYWECHRRTDLIRYGVLTSSEYVWPYKGNSETGAAVESYKNLFPIPQNEIGANPTLTQNPGY</sequence>
<comment type="subcellular location">
    <subcellularLocation>
        <location evidence="1">Cell outer membrane</location>
    </subcellularLocation>
</comment>
<accession>A0A7X9RSW3</accession>
<comment type="caution">
    <text evidence="8">The sequence shown here is derived from an EMBL/GenBank/DDBJ whole genome shotgun (WGS) entry which is preliminary data.</text>
</comment>
<dbReference type="Gene3D" id="1.25.40.10">
    <property type="entry name" value="Tetratricopeptide repeat domain"/>
    <property type="match status" value="1"/>
</dbReference>
<feature type="chain" id="PRO_5031006124" evidence="6">
    <location>
        <begin position="24"/>
        <end position="550"/>
    </location>
</feature>
<dbReference type="InterPro" id="IPR012944">
    <property type="entry name" value="SusD_RagB_dom"/>
</dbReference>
<evidence type="ECO:0000256" key="5">
    <source>
        <dbReference type="ARBA" id="ARBA00023237"/>
    </source>
</evidence>
<reference evidence="8 9" key="1">
    <citation type="submission" date="2020-04" db="EMBL/GenBank/DDBJ databases">
        <title>Flammeovirga sp. SR4, a novel species isolated from seawater.</title>
        <authorList>
            <person name="Wang X."/>
        </authorList>
    </citation>
    <scope>NUCLEOTIDE SEQUENCE [LARGE SCALE GENOMIC DNA]</scope>
    <source>
        <strain evidence="8 9">ATCC 23126</strain>
    </source>
</reference>
<feature type="signal peptide" evidence="6">
    <location>
        <begin position="1"/>
        <end position="23"/>
    </location>
</feature>
<dbReference type="GO" id="GO:0009279">
    <property type="term" value="C:cell outer membrane"/>
    <property type="evidence" value="ECO:0007669"/>
    <property type="project" value="UniProtKB-SubCell"/>
</dbReference>
<proteinExistence type="inferred from homology"/>
<dbReference type="CDD" id="cd08977">
    <property type="entry name" value="SusD"/>
    <property type="match status" value="1"/>
</dbReference>
<dbReference type="AlphaFoldDB" id="A0A7X9RSW3"/>
<dbReference type="PROSITE" id="PS51257">
    <property type="entry name" value="PROKAR_LIPOPROTEIN"/>
    <property type="match status" value="1"/>
</dbReference>
<dbReference type="Proteomes" id="UP000576082">
    <property type="component" value="Unassembled WGS sequence"/>
</dbReference>
<keyword evidence="9" id="KW-1185">Reference proteome</keyword>
<dbReference type="RefSeq" id="WP_169656056.1">
    <property type="nucleotide sequence ID" value="NZ_JABANE010000014.1"/>
</dbReference>
<evidence type="ECO:0000313" key="9">
    <source>
        <dbReference type="Proteomes" id="UP000576082"/>
    </source>
</evidence>
<feature type="domain" description="RagB/SusD" evidence="7">
    <location>
        <begin position="395"/>
        <end position="550"/>
    </location>
</feature>
<dbReference type="SUPFAM" id="SSF48452">
    <property type="entry name" value="TPR-like"/>
    <property type="match status" value="1"/>
</dbReference>
<evidence type="ECO:0000313" key="8">
    <source>
        <dbReference type="EMBL" id="NME67725.1"/>
    </source>
</evidence>
<protein>
    <submittedName>
        <fullName evidence="8">RagB/SusD family nutrient uptake outer membrane protein</fullName>
    </submittedName>
</protein>
<evidence type="ECO:0000259" key="7">
    <source>
        <dbReference type="Pfam" id="PF07980"/>
    </source>
</evidence>
<dbReference type="EMBL" id="JABANE010000014">
    <property type="protein sequence ID" value="NME67725.1"/>
    <property type="molecule type" value="Genomic_DNA"/>
</dbReference>
<keyword evidence="3 6" id="KW-0732">Signal</keyword>
<keyword evidence="4" id="KW-0472">Membrane</keyword>
<evidence type="ECO:0000256" key="2">
    <source>
        <dbReference type="ARBA" id="ARBA00006275"/>
    </source>
</evidence>
<comment type="similarity">
    <text evidence="2">Belongs to the SusD family.</text>
</comment>
<gene>
    <name evidence="8" type="ORF">HHU12_07080</name>
</gene>
<dbReference type="Gene3D" id="1.25.40.390">
    <property type="match status" value="1"/>
</dbReference>